<evidence type="ECO:0000313" key="2">
    <source>
        <dbReference type="Proteomes" id="UP001060085"/>
    </source>
</evidence>
<organism evidence="1 2">
    <name type="scientific">Catharanthus roseus</name>
    <name type="common">Madagascar periwinkle</name>
    <name type="synonym">Vinca rosea</name>
    <dbReference type="NCBI Taxonomy" id="4058"/>
    <lineage>
        <taxon>Eukaryota</taxon>
        <taxon>Viridiplantae</taxon>
        <taxon>Streptophyta</taxon>
        <taxon>Embryophyta</taxon>
        <taxon>Tracheophyta</taxon>
        <taxon>Spermatophyta</taxon>
        <taxon>Magnoliopsida</taxon>
        <taxon>eudicotyledons</taxon>
        <taxon>Gunneridae</taxon>
        <taxon>Pentapetalae</taxon>
        <taxon>asterids</taxon>
        <taxon>lamiids</taxon>
        <taxon>Gentianales</taxon>
        <taxon>Apocynaceae</taxon>
        <taxon>Rauvolfioideae</taxon>
        <taxon>Vinceae</taxon>
        <taxon>Catharanthinae</taxon>
        <taxon>Catharanthus</taxon>
    </lineage>
</organism>
<dbReference type="Proteomes" id="UP001060085">
    <property type="component" value="Linkage Group LG07"/>
</dbReference>
<dbReference type="EMBL" id="CM044707">
    <property type="protein sequence ID" value="KAI5652972.1"/>
    <property type="molecule type" value="Genomic_DNA"/>
</dbReference>
<reference evidence="2" key="1">
    <citation type="journal article" date="2023" name="Nat. Plants">
        <title>Single-cell RNA sequencing provides a high-resolution roadmap for understanding the multicellular compartmentation of specialized metabolism.</title>
        <authorList>
            <person name="Sun S."/>
            <person name="Shen X."/>
            <person name="Li Y."/>
            <person name="Li Y."/>
            <person name="Wang S."/>
            <person name="Li R."/>
            <person name="Zhang H."/>
            <person name="Shen G."/>
            <person name="Guo B."/>
            <person name="Wei J."/>
            <person name="Xu J."/>
            <person name="St-Pierre B."/>
            <person name="Chen S."/>
            <person name="Sun C."/>
        </authorList>
    </citation>
    <scope>NUCLEOTIDE SEQUENCE [LARGE SCALE GENOMIC DNA]</scope>
</reference>
<gene>
    <name evidence="1" type="ORF">M9H77_30159</name>
</gene>
<proteinExistence type="predicted"/>
<keyword evidence="2" id="KW-1185">Reference proteome</keyword>
<sequence>MRFGCWGRQFHRPRNWTRRRRSIWAAGAARLQELLGWRTSFGPRGHLGCTVLGDELEGVHWGHVEERLGLVEVVQAVGCVGLRSLDWAEDLGRAKTVGFVDWDCYLSVVEAKAGTIWFRLYLQGKIVFLKFVGLVWLNFAFLLFLALQTFLIFGFKSWKTPHKNQTTHSLSVPNFANLLFYMYVGQMYDTDRSGCISKEEVASMLMALPDECLPIDITEPGKLDEIFDLMDANSDGRVTFEEFKAAMQRDSSLQDVVLSSLRPS</sequence>
<accession>A0ACB9ZXS9</accession>
<name>A0ACB9ZXS9_CATRO</name>
<evidence type="ECO:0000313" key="1">
    <source>
        <dbReference type="EMBL" id="KAI5652972.1"/>
    </source>
</evidence>
<protein>
    <submittedName>
        <fullName evidence="1">Uncharacterized protein</fullName>
    </submittedName>
</protein>
<comment type="caution">
    <text evidence="1">The sequence shown here is derived from an EMBL/GenBank/DDBJ whole genome shotgun (WGS) entry which is preliminary data.</text>
</comment>